<keyword evidence="3" id="KW-1185">Reference proteome</keyword>
<feature type="compositionally biased region" description="Polar residues" evidence="1">
    <location>
        <begin position="641"/>
        <end position="650"/>
    </location>
</feature>
<evidence type="ECO:0000313" key="3">
    <source>
        <dbReference type="Proteomes" id="UP000383932"/>
    </source>
</evidence>
<comment type="caution">
    <text evidence="2">The sequence shown here is derived from an EMBL/GenBank/DDBJ whole genome shotgun (WGS) entry which is preliminary data.</text>
</comment>
<feature type="region of interest" description="Disordered" evidence="1">
    <location>
        <begin position="635"/>
        <end position="673"/>
    </location>
</feature>
<feature type="compositionally biased region" description="Basic and acidic residues" evidence="1">
    <location>
        <begin position="651"/>
        <end position="661"/>
    </location>
</feature>
<feature type="region of interest" description="Disordered" evidence="1">
    <location>
        <begin position="324"/>
        <end position="355"/>
    </location>
</feature>
<evidence type="ECO:0000313" key="2">
    <source>
        <dbReference type="EMBL" id="KAB5587725.1"/>
    </source>
</evidence>
<feature type="compositionally biased region" description="Polar residues" evidence="1">
    <location>
        <begin position="511"/>
        <end position="527"/>
    </location>
</feature>
<reference evidence="2 3" key="1">
    <citation type="journal article" date="2019" name="Fungal Biol. Biotechnol.">
        <title>Draft genome sequence of fastidious pathogen Ceratobasidium theobromae, which causes vascular-streak dieback in Theobroma cacao.</title>
        <authorList>
            <person name="Ali S.S."/>
            <person name="Asman A."/>
            <person name="Shao J."/>
            <person name="Firmansyah A.P."/>
            <person name="Susilo A.W."/>
            <person name="Rosmana A."/>
            <person name="McMahon P."/>
            <person name="Junaid M."/>
            <person name="Guest D."/>
            <person name="Kheng T.Y."/>
            <person name="Meinhardt L.W."/>
            <person name="Bailey B.A."/>
        </authorList>
    </citation>
    <scope>NUCLEOTIDE SEQUENCE [LARGE SCALE GENOMIC DNA]</scope>
    <source>
        <strain evidence="2 3">CT2</strain>
    </source>
</reference>
<gene>
    <name evidence="2" type="ORF">CTheo_8834</name>
</gene>
<sequence length="691" mass="77204">MGPTMPMASTPRHVAISRITSRHHTPIISSLPLSPRRSQASPERLQSPLIQDPITAEDVHIPSTPISRLPTPQEQQAILVSNDDGSYFEDPLVQRFIPYSLETTQYPITPRQIQEFSYEPECARSTSWCRAHPQVNEFRRVYRRMSRTLYHIRIPKPEENIYPSPDCISWAQGLFDSLDQLTIFRPTCLATRKRVPMVDMTKVPAYGAFYLALMQSRNQAVYSEEDFIHLPEIPKWPSADNCLFTSLTFKVAAIAFRDEVERFITTLYIAHIRHNESRESTPVSSQGTIHPEETTMLRPTLEVAQNLGQGYSLLNLMQPKLPSFNYTPSGSPPNQPPAAPSIHKSLPSELPSPPKLEQTLGWFQQVVTNSPKGSSKRSSPIQVQVLSRNSLQEGPSQPKGVFMLMEEMKGDQISSTNPSTSLRDSYQEDLNEGIADQEPTQPQMIVTSIPPSQLSTSSISSVPLGEPVQSSVPAHYTSQYGILPKENVSLRNRPPTPRPPTSSYRMEPSERTGTPNSLLLDQTSDAHISSPPSPAKSEPSITSLAASRVIHAPIAQSTPRRSQILLEEEPELMPNRRVSFPGEGQHIRDPPPHAAFVTRRTSVGTRRASGRPMVQPESFTHVTVIPEEEEEVIIPAVPPKSRTSTEVSQRTPEEPPEHLYLKEPPPPQQISDVNLSRRGIPIVQEVASRMQ</sequence>
<dbReference type="EMBL" id="SSOP01000832">
    <property type="protein sequence ID" value="KAB5587725.1"/>
    <property type="molecule type" value="Genomic_DNA"/>
</dbReference>
<feature type="region of interest" description="Disordered" evidence="1">
    <location>
        <begin position="369"/>
        <end position="397"/>
    </location>
</feature>
<proteinExistence type="predicted"/>
<protein>
    <submittedName>
        <fullName evidence="2">Uncharacterized protein</fullName>
    </submittedName>
</protein>
<evidence type="ECO:0000256" key="1">
    <source>
        <dbReference type="SAM" id="MobiDB-lite"/>
    </source>
</evidence>
<feature type="compositionally biased region" description="Pro residues" evidence="1">
    <location>
        <begin position="330"/>
        <end position="339"/>
    </location>
</feature>
<feature type="region of interest" description="Disordered" evidence="1">
    <location>
        <begin position="483"/>
        <end position="541"/>
    </location>
</feature>
<accession>A0A5N5Q7L4</accession>
<dbReference type="Proteomes" id="UP000383932">
    <property type="component" value="Unassembled WGS sequence"/>
</dbReference>
<feature type="compositionally biased region" description="Polar residues" evidence="1">
    <location>
        <begin position="369"/>
        <end position="395"/>
    </location>
</feature>
<name>A0A5N5Q7L4_9AGAM</name>
<organism evidence="2 3">
    <name type="scientific">Ceratobasidium theobromae</name>
    <dbReference type="NCBI Taxonomy" id="1582974"/>
    <lineage>
        <taxon>Eukaryota</taxon>
        <taxon>Fungi</taxon>
        <taxon>Dikarya</taxon>
        <taxon>Basidiomycota</taxon>
        <taxon>Agaricomycotina</taxon>
        <taxon>Agaricomycetes</taxon>
        <taxon>Cantharellales</taxon>
        <taxon>Ceratobasidiaceae</taxon>
        <taxon>Ceratobasidium</taxon>
    </lineage>
</organism>
<dbReference type="AlphaFoldDB" id="A0A5N5Q7L4"/>